<keyword evidence="1" id="KW-1133">Transmembrane helix</keyword>
<proteinExistence type="predicted"/>
<dbReference type="EMBL" id="MRCE01000019">
    <property type="protein sequence ID" value="OKH35857.1"/>
    <property type="molecule type" value="Genomic_DNA"/>
</dbReference>
<sequence length="79" mass="8710">MFYKHLAHFIFNIAIFNLLIVLIPILYIEATYHQPPAVAVPLAIGVAFPQGRGTTGGDQSVANIQRVGITYLKKTTNEL</sequence>
<organism evidence="2 3">
    <name type="scientific">[Phormidium ambiguum] IAM M-71</name>
    <dbReference type="NCBI Taxonomy" id="454136"/>
    <lineage>
        <taxon>Bacteria</taxon>
        <taxon>Bacillati</taxon>
        <taxon>Cyanobacteriota</taxon>
        <taxon>Cyanophyceae</taxon>
        <taxon>Oscillatoriophycideae</taxon>
        <taxon>Aerosakkonematales</taxon>
        <taxon>Aerosakkonemataceae</taxon>
        <taxon>Floridanema</taxon>
    </lineage>
</organism>
<accession>A0A1U7IFU5</accession>
<evidence type="ECO:0000256" key="1">
    <source>
        <dbReference type="SAM" id="Phobius"/>
    </source>
</evidence>
<keyword evidence="1" id="KW-0472">Membrane</keyword>
<keyword evidence="1" id="KW-0812">Transmembrane</keyword>
<evidence type="ECO:0000313" key="3">
    <source>
        <dbReference type="Proteomes" id="UP000185860"/>
    </source>
</evidence>
<reference evidence="2 3" key="1">
    <citation type="submission" date="2016-11" db="EMBL/GenBank/DDBJ databases">
        <title>Draft Genome Sequences of Nine Cyanobacterial Strains from Diverse Habitats.</title>
        <authorList>
            <person name="Zhu T."/>
            <person name="Hou S."/>
            <person name="Lu X."/>
            <person name="Hess W.R."/>
        </authorList>
    </citation>
    <scope>NUCLEOTIDE SEQUENCE [LARGE SCALE GENOMIC DNA]</scope>
    <source>
        <strain evidence="2 3">IAM M-71</strain>
    </source>
</reference>
<dbReference type="STRING" id="454136.NIES2119_19150"/>
<evidence type="ECO:0000313" key="2">
    <source>
        <dbReference type="EMBL" id="OKH35857.1"/>
    </source>
</evidence>
<comment type="caution">
    <text evidence="2">The sequence shown here is derived from an EMBL/GenBank/DDBJ whole genome shotgun (WGS) entry which is preliminary data.</text>
</comment>
<gene>
    <name evidence="2" type="ORF">NIES2119_19150</name>
</gene>
<protein>
    <submittedName>
        <fullName evidence="2">Uncharacterized protein</fullName>
    </submittedName>
</protein>
<dbReference type="AlphaFoldDB" id="A0A1U7IFU5"/>
<dbReference type="Proteomes" id="UP000185860">
    <property type="component" value="Unassembled WGS sequence"/>
</dbReference>
<name>A0A1U7IFU5_9CYAN</name>
<feature type="transmembrane region" description="Helical" evidence="1">
    <location>
        <begin position="6"/>
        <end position="28"/>
    </location>
</feature>